<dbReference type="STRING" id="1797737.A2196_05865"/>
<sequence>MEPSYHTGDHVMTFNWIVPKAGDAVVFQKQGTFYIKRVAESKRGYFFVNGDNKQMSSRMGSIKFSQIVGKVILKY</sequence>
<dbReference type="Pfam" id="PF00717">
    <property type="entry name" value="Peptidase_S24"/>
    <property type="match status" value="1"/>
</dbReference>
<gene>
    <name evidence="3" type="ORF">A2196_05865</name>
</gene>
<dbReference type="SUPFAM" id="SSF51306">
    <property type="entry name" value="LexA/Signal peptidase"/>
    <property type="match status" value="1"/>
</dbReference>
<dbReference type="Proteomes" id="UP000176751">
    <property type="component" value="Unassembled WGS sequence"/>
</dbReference>
<dbReference type="InterPro" id="IPR019533">
    <property type="entry name" value="Peptidase_S26"/>
</dbReference>
<reference evidence="3 4" key="1">
    <citation type="journal article" date="2016" name="Nat. Commun.">
        <title>Thousands of microbial genomes shed light on interconnected biogeochemical processes in an aquifer system.</title>
        <authorList>
            <person name="Anantharaman K."/>
            <person name="Brown C.T."/>
            <person name="Hug L.A."/>
            <person name="Sharon I."/>
            <person name="Castelle C.J."/>
            <person name="Probst A.J."/>
            <person name="Thomas B.C."/>
            <person name="Singh A."/>
            <person name="Wilkins M.J."/>
            <person name="Karaoz U."/>
            <person name="Brodie E.L."/>
            <person name="Williams K.H."/>
            <person name="Hubbard S.S."/>
            <person name="Banfield J.F."/>
        </authorList>
    </citation>
    <scope>NUCLEOTIDE SEQUENCE [LARGE SCALE GENOMIC DNA]</scope>
</reference>
<dbReference type="InterPro" id="IPR036286">
    <property type="entry name" value="LexA/Signal_pep-like_sf"/>
</dbReference>
<name>A0A1F5HGP7_9BACT</name>
<evidence type="ECO:0000259" key="2">
    <source>
        <dbReference type="Pfam" id="PF00717"/>
    </source>
</evidence>
<feature type="domain" description="Peptidase S24/S26A/S26B/S26C" evidence="2">
    <location>
        <begin position="1"/>
        <end position="72"/>
    </location>
</feature>
<dbReference type="EMBL" id="MFCA01000001">
    <property type="protein sequence ID" value="OGE03259.1"/>
    <property type="molecule type" value="Genomic_DNA"/>
</dbReference>
<comment type="subcellular location">
    <subcellularLocation>
        <location evidence="1">Endomembrane system</location>
    </subcellularLocation>
</comment>
<evidence type="ECO:0000313" key="4">
    <source>
        <dbReference type="Proteomes" id="UP000176751"/>
    </source>
</evidence>
<dbReference type="InterPro" id="IPR015927">
    <property type="entry name" value="Peptidase_S24_S26A/B/C"/>
</dbReference>
<dbReference type="Gene3D" id="2.10.109.10">
    <property type="entry name" value="Umud Fragment, subunit A"/>
    <property type="match status" value="1"/>
</dbReference>
<evidence type="ECO:0000256" key="1">
    <source>
        <dbReference type="ARBA" id="ARBA00004308"/>
    </source>
</evidence>
<comment type="caution">
    <text evidence="3">The sequence shown here is derived from an EMBL/GenBank/DDBJ whole genome shotgun (WGS) entry which is preliminary data.</text>
</comment>
<dbReference type="AlphaFoldDB" id="A0A1F5HGP7"/>
<dbReference type="GO" id="GO:0004252">
    <property type="term" value="F:serine-type endopeptidase activity"/>
    <property type="evidence" value="ECO:0007669"/>
    <property type="project" value="InterPro"/>
</dbReference>
<protein>
    <recommendedName>
        <fullName evidence="2">Peptidase S24/S26A/S26B/S26C domain-containing protein</fullName>
    </recommendedName>
</protein>
<organism evidence="3 4">
    <name type="scientific">Candidatus Curtissbacteria bacterium RIFOXYA1_FULL_41_14</name>
    <dbReference type="NCBI Taxonomy" id="1797737"/>
    <lineage>
        <taxon>Bacteria</taxon>
        <taxon>Candidatus Curtissiibacteriota</taxon>
    </lineage>
</organism>
<proteinExistence type="predicted"/>
<dbReference type="CDD" id="cd06530">
    <property type="entry name" value="S26_SPase_I"/>
    <property type="match status" value="1"/>
</dbReference>
<accession>A0A1F5HGP7</accession>
<dbReference type="GO" id="GO:0006465">
    <property type="term" value="P:signal peptide processing"/>
    <property type="evidence" value="ECO:0007669"/>
    <property type="project" value="InterPro"/>
</dbReference>
<evidence type="ECO:0000313" key="3">
    <source>
        <dbReference type="EMBL" id="OGE03259.1"/>
    </source>
</evidence>
<dbReference type="GO" id="GO:0012505">
    <property type="term" value="C:endomembrane system"/>
    <property type="evidence" value="ECO:0007669"/>
    <property type="project" value="UniProtKB-SubCell"/>
</dbReference>